<dbReference type="InterPro" id="IPR014239">
    <property type="entry name" value="YpeB_PepSY1-2"/>
</dbReference>
<dbReference type="NCBIfam" id="TIGR02889">
    <property type="entry name" value="spore_YpeB"/>
    <property type="match status" value="1"/>
</dbReference>
<dbReference type="Pfam" id="PF20769">
    <property type="entry name" value="YPEB_N"/>
    <property type="match status" value="1"/>
</dbReference>
<sequence>MIKKWTAILGIAAIAAFGLGYWGFQQNQSRKILQTALANNYQRAFYNAAYHVQNTEVLLGKSLVSAGVGNNQQLFDQIWAESNQAMDNLTQLPVGDELLGRTVKFITQLGDYSHMLSQQVAGGKSVTADQIGTLNNLYNQASSLNKELGTIHAGIMDGKYTFSELAINGSRSLAREGAKLAGPNFQTIDQQMYGYPTLIYDGPFSDHMELAGARGVTGQEVKQERARSIALNHYDNKGGANLVAQVTGTVESNIPAYRVEIARRNNGKVVGEPVVADVSKKGGHLIWMLNPRNINNSTWTIDKARSRALAYLQSHGYNNLKPSYYQINDNTATFNFALNQEGVIIYPDLIKVTVALDNGQIVGMDARGYLMSHHKRQLPRSKLTEAQARKLVSDSLKVQGSGRLALIPLDVDKEKLTWEFKGTLGEDTYLVYINAVDGQEEKVLRLLDTNNGILTM</sequence>
<feature type="domain" description="Sporulation protein YpeB N-terminal" evidence="4">
    <location>
        <begin position="30"/>
        <end position="164"/>
    </location>
</feature>
<keyword evidence="6" id="KW-1185">Reference proteome</keyword>
<feature type="domain" description="Sporulation protein YpeB PepSY1 and PepSY2" evidence="3">
    <location>
        <begin position="184"/>
        <end position="379"/>
    </location>
</feature>
<keyword evidence="1" id="KW-1133">Transmembrane helix</keyword>
<dbReference type="InterPro" id="IPR048402">
    <property type="entry name" value="YpeB_N"/>
</dbReference>
<dbReference type="OrthoDB" id="2372097at2"/>
<dbReference type="Pfam" id="PF14620">
    <property type="entry name" value="YPEB_PepSY1-2"/>
    <property type="match status" value="1"/>
</dbReference>
<feature type="domain" description="PepSY" evidence="2">
    <location>
        <begin position="382"/>
        <end position="443"/>
    </location>
</feature>
<keyword evidence="1" id="KW-0472">Membrane</keyword>
<dbReference type="RefSeq" id="WP_092472176.1">
    <property type="nucleotide sequence ID" value="NZ_FOOX01000011.1"/>
</dbReference>
<dbReference type="GO" id="GO:0009847">
    <property type="term" value="P:spore germination"/>
    <property type="evidence" value="ECO:0007669"/>
    <property type="project" value="InterPro"/>
</dbReference>
<reference evidence="6" key="1">
    <citation type="submission" date="2016-10" db="EMBL/GenBank/DDBJ databases">
        <authorList>
            <person name="Varghese N."/>
            <person name="Submissions S."/>
        </authorList>
    </citation>
    <scope>NUCLEOTIDE SEQUENCE [LARGE SCALE GENOMIC DNA]</scope>
    <source>
        <strain evidence="6">DSM 17038</strain>
    </source>
</reference>
<protein>
    <submittedName>
        <fullName evidence="5">Germination protein YpeB</fullName>
    </submittedName>
</protein>
<evidence type="ECO:0000259" key="3">
    <source>
        <dbReference type="Pfam" id="PF14620"/>
    </source>
</evidence>
<dbReference type="Pfam" id="PF03413">
    <property type="entry name" value="PepSY"/>
    <property type="match status" value="1"/>
</dbReference>
<evidence type="ECO:0000259" key="4">
    <source>
        <dbReference type="Pfam" id="PF20769"/>
    </source>
</evidence>
<proteinExistence type="predicted"/>
<dbReference type="STRING" id="341036.SAMN05660649_02981"/>
<dbReference type="AlphaFoldDB" id="A0A1I2VJY9"/>
<evidence type="ECO:0000259" key="2">
    <source>
        <dbReference type="Pfam" id="PF03413"/>
    </source>
</evidence>
<dbReference type="EMBL" id="FOOX01000011">
    <property type="protein sequence ID" value="SFG87796.1"/>
    <property type="molecule type" value="Genomic_DNA"/>
</dbReference>
<evidence type="ECO:0000256" key="1">
    <source>
        <dbReference type="SAM" id="Phobius"/>
    </source>
</evidence>
<gene>
    <name evidence="5" type="ORF">SAMN05660649_02981</name>
</gene>
<organism evidence="5 6">
    <name type="scientific">Desulfotruncus arcticus DSM 17038</name>
    <dbReference type="NCBI Taxonomy" id="1121424"/>
    <lineage>
        <taxon>Bacteria</taxon>
        <taxon>Bacillati</taxon>
        <taxon>Bacillota</taxon>
        <taxon>Clostridia</taxon>
        <taxon>Eubacteriales</taxon>
        <taxon>Desulfallaceae</taxon>
        <taxon>Desulfotruncus</taxon>
    </lineage>
</organism>
<evidence type="ECO:0000313" key="6">
    <source>
        <dbReference type="Proteomes" id="UP000199337"/>
    </source>
</evidence>
<dbReference type="Proteomes" id="UP000199337">
    <property type="component" value="Unassembled WGS sequence"/>
</dbReference>
<evidence type="ECO:0000313" key="5">
    <source>
        <dbReference type="EMBL" id="SFG87796.1"/>
    </source>
</evidence>
<feature type="transmembrane region" description="Helical" evidence="1">
    <location>
        <begin position="7"/>
        <end position="24"/>
    </location>
</feature>
<keyword evidence="1" id="KW-0812">Transmembrane</keyword>
<dbReference type="InterPro" id="IPR025711">
    <property type="entry name" value="PepSY"/>
</dbReference>
<accession>A0A1I2VJY9</accession>
<name>A0A1I2VJY9_9FIRM</name>